<feature type="compositionally biased region" description="Polar residues" evidence="1">
    <location>
        <begin position="49"/>
        <end position="58"/>
    </location>
</feature>
<comment type="caution">
    <text evidence="2">The sequence shown here is derived from an EMBL/GenBank/DDBJ whole genome shotgun (WGS) entry which is preliminary data.</text>
</comment>
<reference evidence="2" key="1">
    <citation type="submission" date="2023-06" db="EMBL/GenBank/DDBJ databases">
        <authorList>
            <person name="Noh H."/>
        </authorList>
    </citation>
    <scope>NUCLEOTIDE SEQUENCE</scope>
    <source>
        <strain evidence="2">DUCC20226</strain>
    </source>
</reference>
<sequence>MMRRPSLPAIRHTSMLGINLAGTCQPTFWVRMWPASTTATPEEPCDLATKSSTPTVSHQEPRPSYLGILDKCLQKYGAMEPFRALFDPSILGTDADELETTDTTSSTQSLPIPCSPGSEGLSFQDIYTISVENCSSLSSSLTSSRRSSWATSISTSHDGENDQKSAYVHTKFDLDSESVRIEDDLDLLKEFQHYHELIDKGTPQNYHSSYIGAKRTRRVGNEDVLTPETAESISANLAHVAERDVVSDSRKASVIKAVCHIEAKHTQPNNAPAFNSHGATTPSSTPAEAAAWAHSYCHADPEFAKLKLLTDDGGREYVLYRDCFHCVPIELAPEIVRAVEADKYGCGTCDDGIGGTTLGTIPEEEHEG</sequence>
<gene>
    <name evidence="2" type="ORF">N8I77_006844</name>
</gene>
<organism evidence="2 3">
    <name type="scientific">Phomopsis amygdali</name>
    <name type="common">Fusicoccum amygdali</name>
    <dbReference type="NCBI Taxonomy" id="1214568"/>
    <lineage>
        <taxon>Eukaryota</taxon>
        <taxon>Fungi</taxon>
        <taxon>Dikarya</taxon>
        <taxon>Ascomycota</taxon>
        <taxon>Pezizomycotina</taxon>
        <taxon>Sordariomycetes</taxon>
        <taxon>Sordariomycetidae</taxon>
        <taxon>Diaporthales</taxon>
        <taxon>Diaporthaceae</taxon>
        <taxon>Diaporthe</taxon>
    </lineage>
</organism>
<feature type="region of interest" description="Disordered" evidence="1">
    <location>
        <begin position="41"/>
        <end position="60"/>
    </location>
</feature>
<dbReference type="Proteomes" id="UP001265746">
    <property type="component" value="Unassembled WGS sequence"/>
</dbReference>
<name>A0AAD9SIT7_PHOAM</name>
<dbReference type="AlphaFoldDB" id="A0AAD9SIT7"/>
<evidence type="ECO:0000313" key="3">
    <source>
        <dbReference type="Proteomes" id="UP001265746"/>
    </source>
</evidence>
<accession>A0AAD9SIT7</accession>
<evidence type="ECO:0000256" key="1">
    <source>
        <dbReference type="SAM" id="MobiDB-lite"/>
    </source>
</evidence>
<dbReference type="EMBL" id="JAUJFL010000003">
    <property type="protein sequence ID" value="KAK2608220.1"/>
    <property type="molecule type" value="Genomic_DNA"/>
</dbReference>
<keyword evidence="3" id="KW-1185">Reference proteome</keyword>
<proteinExistence type="predicted"/>
<evidence type="ECO:0000313" key="2">
    <source>
        <dbReference type="EMBL" id="KAK2608220.1"/>
    </source>
</evidence>
<protein>
    <submittedName>
        <fullName evidence="2">Uncharacterized protein</fullName>
    </submittedName>
</protein>